<proteinExistence type="predicted"/>
<keyword evidence="3" id="KW-1185">Reference proteome</keyword>
<evidence type="ECO:0000256" key="1">
    <source>
        <dbReference type="SAM" id="Phobius"/>
    </source>
</evidence>
<gene>
    <name evidence="2" type="ORF">FB465_0026</name>
</gene>
<keyword evidence="1" id="KW-0812">Transmembrane</keyword>
<organism evidence="2 3">
    <name type="scientific">Kitasatospora atroaurantiaca</name>
    <dbReference type="NCBI Taxonomy" id="285545"/>
    <lineage>
        <taxon>Bacteria</taxon>
        <taxon>Bacillati</taxon>
        <taxon>Actinomycetota</taxon>
        <taxon>Actinomycetes</taxon>
        <taxon>Kitasatosporales</taxon>
        <taxon>Streptomycetaceae</taxon>
        <taxon>Kitasatospora</taxon>
    </lineage>
</organism>
<dbReference type="Proteomes" id="UP000318416">
    <property type="component" value="Unassembled WGS sequence"/>
</dbReference>
<accession>A0A561EHQ9</accession>
<reference evidence="2 3" key="1">
    <citation type="submission" date="2019-06" db="EMBL/GenBank/DDBJ databases">
        <title>Sequencing the genomes of 1000 actinobacteria strains.</title>
        <authorList>
            <person name="Klenk H.-P."/>
        </authorList>
    </citation>
    <scope>NUCLEOTIDE SEQUENCE [LARGE SCALE GENOMIC DNA]</scope>
    <source>
        <strain evidence="2 3">DSM 41649</strain>
    </source>
</reference>
<dbReference type="EMBL" id="VIVR01000001">
    <property type="protein sequence ID" value="TWE15155.1"/>
    <property type="molecule type" value="Genomic_DNA"/>
</dbReference>
<name>A0A561EHQ9_9ACTN</name>
<evidence type="ECO:0000313" key="3">
    <source>
        <dbReference type="Proteomes" id="UP000318416"/>
    </source>
</evidence>
<keyword evidence="1" id="KW-1133">Transmembrane helix</keyword>
<keyword evidence="1" id="KW-0472">Membrane</keyword>
<comment type="caution">
    <text evidence="2">The sequence shown here is derived from an EMBL/GenBank/DDBJ whole genome shotgun (WGS) entry which is preliminary data.</text>
</comment>
<feature type="transmembrane region" description="Helical" evidence="1">
    <location>
        <begin position="146"/>
        <end position="164"/>
    </location>
</feature>
<sequence>MIPLWVRAARPRWTRRLLSEARSPPATRTFTAAELREGGFPGGLPEGDSLNPPYPTSLIPTAYVPCDRRWGPTRSDLAIGKEARRSLVEPGHLPKLEGSYGQRAAQAGYGQKVRSLLRLGCSAMVALLTAARVGRLSRVVSGRRSWVWMLSLSLWGLGWVVTAVRSGRSG</sequence>
<dbReference type="AlphaFoldDB" id="A0A561EHQ9"/>
<evidence type="ECO:0000313" key="2">
    <source>
        <dbReference type="EMBL" id="TWE15155.1"/>
    </source>
</evidence>
<protein>
    <submittedName>
        <fullName evidence="2">Uncharacterized protein</fullName>
    </submittedName>
</protein>